<keyword evidence="2" id="KW-1185">Reference proteome</keyword>
<proteinExistence type="predicted"/>
<dbReference type="InterPro" id="IPR051693">
    <property type="entry name" value="UPF0046_metallophosphoest"/>
</dbReference>
<evidence type="ECO:0000313" key="3">
    <source>
        <dbReference type="RefSeq" id="XP_033570567.1"/>
    </source>
</evidence>
<evidence type="ECO:0000313" key="1">
    <source>
        <dbReference type="EMBL" id="KAF2803603.1"/>
    </source>
</evidence>
<dbReference type="EMBL" id="MU003717">
    <property type="protein sequence ID" value="KAF2803603.1"/>
    <property type="molecule type" value="Genomic_DNA"/>
</dbReference>
<reference evidence="3" key="3">
    <citation type="submission" date="2025-04" db="UniProtKB">
        <authorList>
            <consortium name="RefSeq"/>
        </authorList>
    </citation>
    <scope>IDENTIFICATION</scope>
    <source>
        <strain evidence="3">CBS 304.34</strain>
    </source>
</reference>
<accession>A0A6A6Y507</accession>
<dbReference type="PANTHER" id="PTHR12905:SF0">
    <property type="entry name" value="CALCINEURIN-LIKE PHOSPHOESTERASE DOMAIN-CONTAINING PROTEIN"/>
    <property type="match status" value="1"/>
</dbReference>
<dbReference type="AlphaFoldDB" id="A0A6A6Y507"/>
<evidence type="ECO:0000313" key="2">
    <source>
        <dbReference type="Proteomes" id="UP000504636"/>
    </source>
</evidence>
<evidence type="ECO:0008006" key="4">
    <source>
        <dbReference type="Google" id="ProtNLM"/>
    </source>
</evidence>
<sequence>MSCSTRSSDKNIPSDGLFCTSRISKKPSKPLTPSKKTLRIYGSPQTPQYGISAFQYPRDEDIWSIPLDIDIVITHGPPRLHLGTRDFHRAGCPFLALEIAHIRPRLVVFGHIHVSYGREDVVLDGIRRRWEKITNQWAGWITLGFMAVVQHKRTDRLQKETKLRWRFPNELLAAAIAPPFAEIVAIVTELMAELIPGLVIESAGGVKLASLQYPAYNETAWPTSLVATAWHLLLTHLLPEDKKEQNELGGMNHASRAPSSSNIFSYATLRSPRSEHSWAFLSRTITVAFLDPG</sequence>
<dbReference type="RefSeq" id="XP_033570567.1">
    <property type="nucleotide sequence ID" value="XM_033722455.1"/>
</dbReference>
<dbReference type="InterPro" id="IPR029052">
    <property type="entry name" value="Metallo-depent_PP-like"/>
</dbReference>
<dbReference type="PANTHER" id="PTHR12905">
    <property type="entry name" value="METALLOPHOSPHOESTERASE"/>
    <property type="match status" value="1"/>
</dbReference>
<dbReference type="SUPFAM" id="SSF56300">
    <property type="entry name" value="Metallo-dependent phosphatases"/>
    <property type="match status" value="1"/>
</dbReference>
<organism evidence="1">
    <name type="scientific">Mytilinidion resinicola</name>
    <dbReference type="NCBI Taxonomy" id="574789"/>
    <lineage>
        <taxon>Eukaryota</taxon>
        <taxon>Fungi</taxon>
        <taxon>Dikarya</taxon>
        <taxon>Ascomycota</taxon>
        <taxon>Pezizomycotina</taxon>
        <taxon>Dothideomycetes</taxon>
        <taxon>Pleosporomycetidae</taxon>
        <taxon>Mytilinidiales</taxon>
        <taxon>Mytilinidiaceae</taxon>
        <taxon>Mytilinidion</taxon>
    </lineage>
</organism>
<reference evidence="3" key="2">
    <citation type="submission" date="2020-04" db="EMBL/GenBank/DDBJ databases">
        <authorList>
            <consortium name="NCBI Genome Project"/>
        </authorList>
    </citation>
    <scope>NUCLEOTIDE SEQUENCE</scope>
    <source>
        <strain evidence="3">CBS 304.34</strain>
    </source>
</reference>
<name>A0A6A6Y507_9PEZI</name>
<protein>
    <recommendedName>
        <fullName evidence="4">Calcineurin-like phosphoesterase domain-containing protein</fullName>
    </recommendedName>
</protein>
<dbReference type="Gene3D" id="3.60.21.10">
    <property type="match status" value="1"/>
</dbReference>
<gene>
    <name evidence="1 3" type="ORF">BDZ99DRAFT_482015</name>
</gene>
<dbReference type="Proteomes" id="UP000504636">
    <property type="component" value="Unplaced"/>
</dbReference>
<dbReference type="OrthoDB" id="630188at2759"/>
<dbReference type="GeneID" id="54463348"/>
<reference evidence="1 3" key="1">
    <citation type="journal article" date="2020" name="Stud. Mycol.">
        <title>101 Dothideomycetes genomes: a test case for predicting lifestyles and emergence of pathogens.</title>
        <authorList>
            <person name="Haridas S."/>
            <person name="Albert R."/>
            <person name="Binder M."/>
            <person name="Bloem J."/>
            <person name="Labutti K."/>
            <person name="Salamov A."/>
            <person name="Andreopoulos B."/>
            <person name="Baker S."/>
            <person name="Barry K."/>
            <person name="Bills G."/>
            <person name="Bluhm B."/>
            <person name="Cannon C."/>
            <person name="Castanera R."/>
            <person name="Culley D."/>
            <person name="Daum C."/>
            <person name="Ezra D."/>
            <person name="Gonzalez J."/>
            <person name="Henrissat B."/>
            <person name="Kuo A."/>
            <person name="Liang C."/>
            <person name="Lipzen A."/>
            <person name="Lutzoni F."/>
            <person name="Magnuson J."/>
            <person name="Mondo S."/>
            <person name="Nolan M."/>
            <person name="Ohm R."/>
            <person name="Pangilinan J."/>
            <person name="Park H.-J."/>
            <person name="Ramirez L."/>
            <person name="Alfaro M."/>
            <person name="Sun H."/>
            <person name="Tritt A."/>
            <person name="Yoshinaga Y."/>
            <person name="Zwiers L.-H."/>
            <person name="Turgeon B."/>
            <person name="Goodwin S."/>
            <person name="Spatafora J."/>
            <person name="Crous P."/>
            <person name="Grigoriev I."/>
        </authorList>
    </citation>
    <scope>NUCLEOTIDE SEQUENCE</scope>
    <source>
        <strain evidence="1 3">CBS 304.34</strain>
    </source>
</reference>